<sequence>MQLFMPFPNELLHEIIEYVAYLPVPPDNLDIRRSRESLFKQASPDLLALSLANWWLRQACLPFLFAHVKIRNTYQDNIVERLENCLALLSKFTKTLLLRIRDLDSNTSQLVDRIATRILPSLKQLSYIDMDCSLKTRPTTVLLLAILEHPTITMVLIHELPPESLHGSDLSKVILDQEMTSIDDESYPPNALRTCLDNNMRLTCLELYTIKDLDKGFGLRKYSGQFPSRHFLAACPFINSSNLATFNELWLIDDYQLCFPTQTPTSISSFNDESQRQGLKASCTVKRIGLRRDTGHLSQEWFVMGLTLHISTSLVETLMLVASSFPKLEILALNLDTDKGMYDVDDLASVFAHFSSLRIVKLHNVLERLNFGSKNEIPPVQQDDSTDVLYESITLAENGMFHLASLLAKRVRTLDFFFIHEKGYDSEYGEWWDLIEWLYVLNSNRDISERRLGVELETFDAI</sequence>
<proteinExistence type="predicted"/>
<dbReference type="AlphaFoldDB" id="A0AA38PIA1"/>
<evidence type="ECO:0000313" key="2">
    <source>
        <dbReference type="Proteomes" id="UP001163846"/>
    </source>
</evidence>
<organism evidence="1 2">
    <name type="scientific">Lentinula raphanica</name>
    <dbReference type="NCBI Taxonomy" id="153919"/>
    <lineage>
        <taxon>Eukaryota</taxon>
        <taxon>Fungi</taxon>
        <taxon>Dikarya</taxon>
        <taxon>Basidiomycota</taxon>
        <taxon>Agaricomycotina</taxon>
        <taxon>Agaricomycetes</taxon>
        <taxon>Agaricomycetidae</taxon>
        <taxon>Agaricales</taxon>
        <taxon>Marasmiineae</taxon>
        <taxon>Omphalotaceae</taxon>
        <taxon>Lentinula</taxon>
    </lineage>
</organism>
<dbReference type="Proteomes" id="UP001163846">
    <property type="component" value="Unassembled WGS sequence"/>
</dbReference>
<evidence type="ECO:0000313" key="1">
    <source>
        <dbReference type="EMBL" id="KAJ3843455.1"/>
    </source>
</evidence>
<keyword evidence="2" id="KW-1185">Reference proteome</keyword>
<gene>
    <name evidence="1" type="ORF">F5878DRAFT_690769</name>
</gene>
<reference evidence="1" key="1">
    <citation type="submission" date="2022-08" db="EMBL/GenBank/DDBJ databases">
        <authorList>
            <consortium name="DOE Joint Genome Institute"/>
            <person name="Min B."/>
            <person name="Riley R."/>
            <person name="Sierra-Patev S."/>
            <person name="Naranjo-Ortiz M."/>
            <person name="Looney B."/>
            <person name="Konkel Z."/>
            <person name="Slot J.C."/>
            <person name="Sakamoto Y."/>
            <person name="Steenwyk J.L."/>
            <person name="Rokas A."/>
            <person name="Carro J."/>
            <person name="Camarero S."/>
            <person name="Ferreira P."/>
            <person name="Molpeceres G."/>
            <person name="Ruiz-Duenas F.J."/>
            <person name="Serrano A."/>
            <person name="Henrissat B."/>
            <person name="Drula E."/>
            <person name="Hughes K.W."/>
            <person name="Mata J.L."/>
            <person name="Ishikawa N.K."/>
            <person name="Vargas-Isla R."/>
            <person name="Ushijima S."/>
            <person name="Smith C.A."/>
            <person name="Ahrendt S."/>
            <person name="Andreopoulos W."/>
            <person name="He G."/>
            <person name="Labutti K."/>
            <person name="Lipzen A."/>
            <person name="Ng V."/>
            <person name="Sandor L."/>
            <person name="Barry K."/>
            <person name="Martinez A.T."/>
            <person name="Xiao Y."/>
            <person name="Gibbons J.G."/>
            <person name="Terashima K."/>
            <person name="Hibbett D.S."/>
            <person name="Grigoriev I.V."/>
        </authorList>
    </citation>
    <scope>NUCLEOTIDE SEQUENCE</scope>
    <source>
        <strain evidence="1">TFB9207</strain>
    </source>
</reference>
<protein>
    <submittedName>
        <fullName evidence="1">Uncharacterized protein</fullName>
    </submittedName>
</protein>
<dbReference type="EMBL" id="MU805976">
    <property type="protein sequence ID" value="KAJ3843455.1"/>
    <property type="molecule type" value="Genomic_DNA"/>
</dbReference>
<name>A0AA38PIA1_9AGAR</name>
<comment type="caution">
    <text evidence="1">The sequence shown here is derived from an EMBL/GenBank/DDBJ whole genome shotgun (WGS) entry which is preliminary data.</text>
</comment>
<accession>A0AA38PIA1</accession>